<feature type="compositionally biased region" description="Polar residues" evidence="5">
    <location>
        <begin position="1072"/>
        <end position="1088"/>
    </location>
</feature>
<dbReference type="Proteomes" id="UP000494040">
    <property type="component" value="Unassembled WGS sequence"/>
</dbReference>
<evidence type="ECO:0000256" key="3">
    <source>
        <dbReference type="ARBA" id="ARBA00023054"/>
    </source>
</evidence>
<sequence>MTTKTDIEEFLESPLVTWFKSCLNNPDRLSDYEDLADGNLIYEVFLLIDPEPLHHGITTSLGNATIRTKNFECITKNIKTLYEEELGQLVVVLPDPIKIGREPDSKEGIEQLQLLLMLLLGCAVQCPNKQLFIERIKELPVDAQHSLVDCIKRVTESQEIVLVPELSENVPVTLFLGHIRRLIKQRDFYFQVSYEEKSKQSTGNLSSVPGSESQHLAVELADWKSKLRKLRQDVEEKSEALSEAKDELEYNKALVTKLKTEVNELKTEARVGKAYRDEADALREKAERAERLETEVCKYREKLSDLEYYKSRVEELRQDKRILEETREMLEEQLARARSRVDYTLELETKLLDHKQTINDLSLERDATQERLQQLFEENAQLTLLSKSALNSDKTLLDPEETSVSGGENSLCEQLSNNAQGRALKLELENKRLAQTLESLQEATLHQTNERLLQLEKDKKKLSLQVEELEEAKKKLTSHISELEATVKNAQKDTKKMQDLRDSLQTQLQLKIEEVETVQREKGRMELRIKEAEETIEALKAREILVDETLELKAKLSNSDREVSRLKNALEGKAVNIDRLQCELDNSLKEKSQISRQLEEANNQVFRLVEIEKSWKDLNSRYEVDKATIETLQSDLVAEKMINRKLRDSLESPGFASEELNEGFIEKIFSNADILGAVKEKLAENEGESKLNQSKELQEENARLSVSLSTLQSQVQSLTAQHTAQKLANSQLVAEKEEINKHLESLREQHQQLLLDQLTMQGLHETLTTQYEQLSVGREATKAEIKLAKTEIRSLKEINEGLEARVHLLTQEIKRLSSDENCLSNLRAEHSKLKEDFRKLFTSHDKLKSEYKTAQEEYKNMKVEVRNLTVSQTELHAELTTRIETNLHLEDQLADYKTENECLKQVKSTLEEERKSLMKHVTILLDQYRELLHHSLDDKDHFHAEEKLLRDQFNSICRQKEKLEEKIMEQIINSRSSNKKKSFGANLVRRVRKAGSELINKSRRSWHEDPMKTNLQGTGGGGGGTDSDTSLEDVRSRQDSLSGLGSAGTRRTVYLSGDENSASTNDHDDKSYSNINDVPRSSTPQQDPSVLVYNRVTVRNSDNQSIHSNSSPAKSQHQSLKHNEVWCEYGSI</sequence>
<accession>A0A8I6RXP1</accession>
<dbReference type="InterPro" id="IPR036872">
    <property type="entry name" value="CH_dom_sf"/>
</dbReference>
<dbReference type="RefSeq" id="XP_014252089.1">
    <property type="nucleotide sequence ID" value="XM_014396603.2"/>
</dbReference>
<dbReference type="GeneID" id="106668134"/>
<comment type="subcellular location">
    <subcellularLocation>
        <location evidence="1">Cytoplasm</location>
    </subcellularLocation>
</comment>
<evidence type="ECO:0000313" key="8">
    <source>
        <dbReference type="Proteomes" id="UP000494040"/>
    </source>
</evidence>
<feature type="coiled-coil region" evidence="4">
    <location>
        <begin position="213"/>
        <end position="385"/>
    </location>
</feature>
<feature type="coiled-coil region" evidence="4">
    <location>
        <begin position="694"/>
        <end position="819"/>
    </location>
</feature>
<evidence type="ECO:0000313" key="7">
    <source>
        <dbReference type="EnsemblMetazoa" id="XP_014252089.1"/>
    </source>
</evidence>
<dbReference type="GO" id="GO:0051959">
    <property type="term" value="F:dynein light intermediate chain binding"/>
    <property type="evidence" value="ECO:0007669"/>
    <property type="project" value="TreeGrafter"/>
</dbReference>
<dbReference type="KEGG" id="clec:106668134"/>
<reference evidence="7" key="1">
    <citation type="submission" date="2022-01" db="UniProtKB">
        <authorList>
            <consortium name="EnsemblMetazoa"/>
        </authorList>
    </citation>
    <scope>IDENTIFICATION</scope>
</reference>
<proteinExistence type="predicted"/>
<keyword evidence="3 4" id="KW-0175">Coiled coil</keyword>
<feature type="compositionally biased region" description="Polar residues" evidence="5">
    <location>
        <begin position="1097"/>
        <end position="1118"/>
    </location>
</feature>
<evidence type="ECO:0000259" key="6">
    <source>
        <dbReference type="PROSITE" id="PS50021"/>
    </source>
</evidence>
<dbReference type="GO" id="GO:0005737">
    <property type="term" value="C:cytoplasm"/>
    <property type="evidence" value="ECO:0007669"/>
    <property type="project" value="UniProtKB-SubCell"/>
</dbReference>
<dbReference type="GO" id="GO:0031122">
    <property type="term" value="P:cytoplasmic microtubule organization"/>
    <property type="evidence" value="ECO:0007669"/>
    <property type="project" value="TreeGrafter"/>
</dbReference>
<feature type="region of interest" description="Disordered" evidence="5">
    <location>
        <begin position="998"/>
        <end position="1121"/>
    </location>
</feature>
<dbReference type="Pfam" id="PF19047">
    <property type="entry name" value="HOOK_N"/>
    <property type="match status" value="1"/>
</dbReference>
<dbReference type="Gene3D" id="1.10.418.10">
    <property type="entry name" value="Calponin-like domain"/>
    <property type="match status" value="1"/>
</dbReference>
<dbReference type="InterPro" id="IPR043936">
    <property type="entry name" value="HOOK_N"/>
</dbReference>
<protein>
    <recommendedName>
        <fullName evidence="6">Calponin-homology (CH) domain-containing protein</fullName>
    </recommendedName>
</protein>
<evidence type="ECO:0000256" key="5">
    <source>
        <dbReference type="SAM" id="MobiDB-lite"/>
    </source>
</evidence>
<dbReference type="CDD" id="cd22223">
    <property type="entry name" value="HkD_HkRP"/>
    <property type="match status" value="1"/>
</dbReference>
<dbReference type="OrthoDB" id="10254988at2759"/>
<feature type="domain" description="Calponin-homology (CH)" evidence="6">
    <location>
        <begin position="9"/>
        <end position="123"/>
    </location>
</feature>
<keyword evidence="8" id="KW-1185">Reference proteome</keyword>
<dbReference type="GO" id="GO:0005813">
    <property type="term" value="C:centrosome"/>
    <property type="evidence" value="ECO:0007669"/>
    <property type="project" value="TreeGrafter"/>
</dbReference>
<dbReference type="PROSITE" id="PS50021">
    <property type="entry name" value="CH"/>
    <property type="match status" value="1"/>
</dbReference>
<keyword evidence="2" id="KW-0963">Cytoplasm</keyword>
<dbReference type="CTD" id="38385"/>
<evidence type="ECO:0000256" key="4">
    <source>
        <dbReference type="SAM" id="Coils"/>
    </source>
</evidence>
<organism evidence="7 8">
    <name type="scientific">Cimex lectularius</name>
    <name type="common">Bed bug</name>
    <name type="synonym">Acanthia lectularia</name>
    <dbReference type="NCBI Taxonomy" id="79782"/>
    <lineage>
        <taxon>Eukaryota</taxon>
        <taxon>Metazoa</taxon>
        <taxon>Ecdysozoa</taxon>
        <taxon>Arthropoda</taxon>
        <taxon>Hexapoda</taxon>
        <taxon>Insecta</taxon>
        <taxon>Pterygota</taxon>
        <taxon>Neoptera</taxon>
        <taxon>Paraneoptera</taxon>
        <taxon>Hemiptera</taxon>
        <taxon>Heteroptera</taxon>
        <taxon>Panheteroptera</taxon>
        <taxon>Cimicomorpha</taxon>
        <taxon>Cimicidae</taxon>
        <taxon>Cimex</taxon>
    </lineage>
</organism>
<dbReference type="OMA" id="HRNSFQG"/>
<dbReference type="InterPro" id="IPR001715">
    <property type="entry name" value="CH_dom"/>
</dbReference>
<feature type="coiled-coil region" evidence="4">
    <location>
        <begin position="844"/>
        <end position="920"/>
    </location>
</feature>
<evidence type="ECO:0000256" key="2">
    <source>
        <dbReference type="ARBA" id="ARBA00022490"/>
    </source>
</evidence>
<dbReference type="GO" id="GO:0008017">
    <property type="term" value="F:microtubule binding"/>
    <property type="evidence" value="ECO:0007669"/>
    <property type="project" value="TreeGrafter"/>
</dbReference>
<evidence type="ECO:0000256" key="1">
    <source>
        <dbReference type="ARBA" id="ARBA00004496"/>
    </source>
</evidence>
<dbReference type="EnsemblMetazoa" id="XM_014396603.2">
    <property type="protein sequence ID" value="XP_014252089.1"/>
    <property type="gene ID" value="LOC106668134"/>
</dbReference>
<dbReference type="SUPFAM" id="SSF116907">
    <property type="entry name" value="Hook domain"/>
    <property type="match status" value="1"/>
</dbReference>
<feature type="coiled-coil region" evidence="4">
    <location>
        <begin position="423"/>
        <end position="604"/>
    </location>
</feature>
<dbReference type="PANTHER" id="PTHR18947">
    <property type="entry name" value="HOOK PROTEINS"/>
    <property type="match status" value="1"/>
</dbReference>
<name>A0A8I6RXP1_CIMLE</name>
<dbReference type="GO" id="GO:0030705">
    <property type="term" value="P:cytoskeleton-dependent intracellular transport"/>
    <property type="evidence" value="ECO:0007669"/>
    <property type="project" value="InterPro"/>
</dbReference>
<dbReference type="AlphaFoldDB" id="A0A8I6RXP1"/>
<dbReference type="PANTHER" id="PTHR18947:SF28">
    <property type="entry name" value="GIRDIN, ISOFORM A"/>
    <property type="match status" value="1"/>
</dbReference>